<dbReference type="InterPro" id="IPR007737">
    <property type="entry name" value="Mga_HTH"/>
</dbReference>
<feature type="domain" description="PRD" evidence="10">
    <location>
        <begin position="286"/>
        <end position="392"/>
    </location>
</feature>
<dbReference type="PANTHER" id="PTHR36203">
    <property type="entry name" value="ASCORBATE-SPECIFIC PTS SYSTEM EIIA COMPONENT"/>
    <property type="match status" value="1"/>
</dbReference>
<evidence type="ECO:0000256" key="3">
    <source>
        <dbReference type="ARBA" id="ARBA00022490"/>
    </source>
</evidence>
<dbReference type="Gene3D" id="1.10.10.10">
    <property type="entry name" value="Winged helix-like DNA-binding domain superfamily/Winged helix DNA-binding domain"/>
    <property type="match status" value="1"/>
</dbReference>
<dbReference type="InterPro" id="IPR016152">
    <property type="entry name" value="PTrfase/Anion_transptr"/>
</dbReference>
<dbReference type="PANTHER" id="PTHR36203:SF5">
    <property type="entry name" value="PTS SYSTEM, EIIA COMPONENT"/>
    <property type="match status" value="1"/>
</dbReference>
<evidence type="ECO:0000259" key="8">
    <source>
        <dbReference type="PROSITE" id="PS51094"/>
    </source>
</evidence>
<dbReference type="EMBL" id="CP102453">
    <property type="protein sequence ID" value="UUX33753.1"/>
    <property type="molecule type" value="Genomic_DNA"/>
</dbReference>
<dbReference type="CDD" id="cd00211">
    <property type="entry name" value="PTS_IIA_fru"/>
    <property type="match status" value="1"/>
</dbReference>
<evidence type="ECO:0000256" key="5">
    <source>
        <dbReference type="ARBA" id="ARBA00022683"/>
    </source>
</evidence>
<evidence type="ECO:0000259" key="9">
    <source>
        <dbReference type="PROSITE" id="PS51099"/>
    </source>
</evidence>
<keyword evidence="2" id="KW-0813">Transport</keyword>
<keyword evidence="3" id="KW-0963">Cytoplasm</keyword>
<keyword evidence="4" id="KW-0808">Transferase</keyword>
<dbReference type="PROSITE" id="PS51099">
    <property type="entry name" value="PTS_EIIB_TYPE_2"/>
    <property type="match status" value="1"/>
</dbReference>
<feature type="domain" description="PTS EIIA type-2" evidence="8">
    <location>
        <begin position="537"/>
        <end position="680"/>
    </location>
</feature>
<evidence type="ECO:0000256" key="6">
    <source>
        <dbReference type="ARBA" id="ARBA00022777"/>
    </source>
</evidence>
<reference evidence="11 12" key="1">
    <citation type="submission" date="2022-08" db="EMBL/GenBank/DDBJ databases">
        <title>Aerococcaceae sp. nov isolated from spoiled eye mask.</title>
        <authorList>
            <person name="Zhou G."/>
            <person name="Xie X.-B."/>
            <person name="Shi Q.-S."/>
            <person name="Wang Y.-S."/>
            <person name="Wen X."/>
            <person name="Peng H."/>
            <person name="Yang X.-J."/>
            <person name="Tao H.-B."/>
            <person name="Huang X.-M."/>
        </authorList>
    </citation>
    <scope>NUCLEOTIDE SEQUENCE [LARGE SCALE GENOMIC DNA]</scope>
    <source>
        <strain evidence="12">DM20194951</strain>
    </source>
</reference>
<sequence length="689" mass="80066">MLQKRALEILKLIIGNKDISNEEIQLKMNLTQRQVNYDIDLLNTWLEENGYSTILKMPNGTYQFKNKNNLTRILTDIAKGNINYILSEEDRQKIIYLYLYLNYDEISLYHFIDLLEVSRGTVNNDLKKIGEALTMYGVSITYYRDNGYRLIGDEENIRYVMMLIVVEIVSYDQGQYIFQTVLGKESYELATQFKSKIKELVQNNKVNMSYNNLSIVSYIYVFSYIREVDIHLNLNTNIHFDFENLLEYNVAHEALQQFASPTRNQITFLETLLLSYSIGQEKKETSDKFIIKKIINSILDKLKNSYAINLENKKVFGQLYSHIRPAVYRMIFNYPYINPIKKEIKSQYQWIYILIKETIESLKLNNYDNISEDELSYLTIHFATFFMEDLAESNDSPKKLTGVIVCPNGVGYSVLLSRELSNLFPEILFLDTVSVTDFNSINKEVDVVFSTTLIETEKTLFLVQPIMSSVEKAALVKNFNEEFGNNFNEKDKIKNFLNRIEKYIDIKDQQGFISEVKSFLTTNNDVNVKRREPMLSEIVNEQLIQTKISAIDWRDAIRKSAAPLVSTKRITANYVEAMIKNSEEGNQYIVITKHVALPHARPEEGAKKVALGITTLKDPINFGNEQNDPVKYIFCLSAIDNKTHLRALSELVELLEDSEFYRILDEADNAKEIMDYIKKNEPLEEKDSE</sequence>
<dbReference type="InterPro" id="IPR036634">
    <property type="entry name" value="PRD_sf"/>
</dbReference>
<evidence type="ECO:0000256" key="7">
    <source>
        <dbReference type="ARBA" id="ARBA00023159"/>
    </source>
</evidence>
<dbReference type="Gene3D" id="3.40.930.10">
    <property type="entry name" value="Mannitol-specific EII, Chain A"/>
    <property type="match status" value="1"/>
</dbReference>
<dbReference type="InterPro" id="IPR051351">
    <property type="entry name" value="Ascorbate-PTS_EIIA_comp"/>
</dbReference>
<keyword evidence="6" id="KW-0418">Kinase</keyword>
<evidence type="ECO:0000313" key="11">
    <source>
        <dbReference type="EMBL" id="UUX33753.1"/>
    </source>
</evidence>
<evidence type="ECO:0000256" key="1">
    <source>
        <dbReference type="ARBA" id="ARBA00004496"/>
    </source>
</evidence>
<dbReference type="PROSITE" id="PS51094">
    <property type="entry name" value="PTS_EIIA_TYPE_2"/>
    <property type="match status" value="1"/>
</dbReference>
<protein>
    <submittedName>
        <fullName evidence="11">BglG family transcription antiterminator</fullName>
    </submittedName>
</protein>
<dbReference type="SUPFAM" id="SSF55804">
    <property type="entry name" value="Phoshotransferase/anion transport protein"/>
    <property type="match status" value="1"/>
</dbReference>
<evidence type="ECO:0000256" key="2">
    <source>
        <dbReference type="ARBA" id="ARBA00022448"/>
    </source>
</evidence>
<dbReference type="InterPro" id="IPR002178">
    <property type="entry name" value="PTS_EIIA_type-2_dom"/>
</dbReference>
<dbReference type="InterPro" id="IPR036388">
    <property type="entry name" value="WH-like_DNA-bd_sf"/>
</dbReference>
<dbReference type="Pfam" id="PF00359">
    <property type="entry name" value="PTS_EIIA_2"/>
    <property type="match status" value="1"/>
</dbReference>
<evidence type="ECO:0000256" key="4">
    <source>
        <dbReference type="ARBA" id="ARBA00022679"/>
    </source>
</evidence>
<proteinExistence type="predicted"/>
<keyword evidence="7" id="KW-0010">Activator</keyword>
<dbReference type="Gene3D" id="1.10.1790.10">
    <property type="entry name" value="PRD domain"/>
    <property type="match status" value="1"/>
</dbReference>
<keyword evidence="12" id="KW-1185">Reference proteome</keyword>
<evidence type="ECO:0000259" key="10">
    <source>
        <dbReference type="PROSITE" id="PS51372"/>
    </source>
</evidence>
<dbReference type="SUPFAM" id="SSF63520">
    <property type="entry name" value="PTS-regulatory domain, PRD"/>
    <property type="match status" value="1"/>
</dbReference>
<name>A0ABY5P5Q0_9LACT</name>
<feature type="domain" description="PTS EIIB type-2" evidence="9">
    <location>
        <begin position="400"/>
        <end position="487"/>
    </location>
</feature>
<dbReference type="Pfam" id="PF00874">
    <property type="entry name" value="PRD"/>
    <property type="match status" value="1"/>
</dbReference>
<keyword evidence="5" id="KW-0598">Phosphotransferase system</keyword>
<dbReference type="PROSITE" id="PS51372">
    <property type="entry name" value="PRD_2"/>
    <property type="match status" value="1"/>
</dbReference>
<evidence type="ECO:0000313" key="12">
    <source>
        <dbReference type="Proteomes" id="UP001315967"/>
    </source>
</evidence>
<dbReference type="InterPro" id="IPR013011">
    <property type="entry name" value="PTS_EIIB_2"/>
</dbReference>
<organism evidence="11 12">
    <name type="scientific">Fundicoccus culcitae</name>
    <dbReference type="NCBI Taxonomy" id="2969821"/>
    <lineage>
        <taxon>Bacteria</taxon>
        <taxon>Bacillati</taxon>
        <taxon>Bacillota</taxon>
        <taxon>Bacilli</taxon>
        <taxon>Lactobacillales</taxon>
        <taxon>Aerococcaceae</taxon>
        <taxon>Fundicoccus</taxon>
    </lineage>
</organism>
<dbReference type="Pfam" id="PF05043">
    <property type="entry name" value="Mga"/>
    <property type="match status" value="1"/>
</dbReference>
<dbReference type="Proteomes" id="UP001315967">
    <property type="component" value="Chromosome"/>
</dbReference>
<dbReference type="InterPro" id="IPR011608">
    <property type="entry name" value="PRD"/>
</dbReference>
<comment type="subcellular location">
    <subcellularLocation>
        <location evidence="1">Cytoplasm</location>
    </subcellularLocation>
</comment>
<gene>
    <name evidence="11" type="ORF">NRE15_12815</name>
</gene>
<dbReference type="CDD" id="cd05568">
    <property type="entry name" value="PTS_IIB_bgl_like"/>
    <property type="match status" value="1"/>
</dbReference>
<accession>A0ABY5P5Q0</accession>
<dbReference type="RefSeq" id="WP_313793256.1">
    <property type="nucleotide sequence ID" value="NZ_CP102453.1"/>
</dbReference>